<feature type="transmembrane region" description="Helical" evidence="1">
    <location>
        <begin position="34"/>
        <end position="55"/>
    </location>
</feature>
<evidence type="ECO:0000313" key="2">
    <source>
        <dbReference type="EMBL" id="MEQ2207945.1"/>
    </source>
</evidence>
<accession>A0ABV0RIG9</accession>
<evidence type="ECO:0000256" key="1">
    <source>
        <dbReference type="SAM" id="Phobius"/>
    </source>
</evidence>
<proteinExistence type="predicted"/>
<comment type="caution">
    <text evidence="2">The sequence shown here is derived from an EMBL/GenBank/DDBJ whole genome shotgun (WGS) entry which is preliminary data.</text>
</comment>
<dbReference type="EMBL" id="JAHRIN010046717">
    <property type="protein sequence ID" value="MEQ2207945.1"/>
    <property type="molecule type" value="Genomic_DNA"/>
</dbReference>
<organism evidence="2 3">
    <name type="scientific">Xenoophorus captivus</name>
    <dbReference type="NCBI Taxonomy" id="1517983"/>
    <lineage>
        <taxon>Eukaryota</taxon>
        <taxon>Metazoa</taxon>
        <taxon>Chordata</taxon>
        <taxon>Craniata</taxon>
        <taxon>Vertebrata</taxon>
        <taxon>Euteleostomi</taxon>
        <taxon>Actinopterygii</taxon>
        <taxon>Neopterygii</taxon>
        <taxon>Teleostei</taxon>
        <taxon>Neoteleostei</taxon>
        <taxon>Acanthomorphata</taxon>
        <taxon>Ovalentaria</taxon>
        <taxon>Atherinomorphae</taxon>
        <taxon>Cyprinodontiformes</taxon>
        <taxon>Goodeidae</taxon>
        <taxon>Xenoophorus</taxon>
    </lineage>
</organism>
<keyword evidence="1" id="KW-0472">Membrane</keyword>
<feature type="transmembrane region" description="Helical" evidence="1">
    <location>
        <begin position="67"/>
        <end position="90"/>
    </location>
</feature>
<gene>
    <name evidence="2" type="ORF">XENOCAPTIV_021509</name>
</gene>
<reference evidence="2 3" key="1">
    <citation type="submission" date="2021-06" db="EMBL/GenBank/DDBJ databases">
        <authorList>
            <person name="Palmer J.M."/>
        </authorList>
    </citation>
    <scope>NUCLEOTIDE SEQUENCE [LARGE SCALE GENOMIC DNA]</scope>
    <source>
        <strain evidence="2 3">XC_2019</strain>
        <tissue evidence="2">Muscle</tissue>
    </source>
</reference>
<keyword evidence="3" id="KW-1185">Reference proteome</keyword>
<keyword evidence="1" id="KW-0812">Transmembrane</keyword>
<name>A0ABV0RIG9_9TELE</name>
<sequence>MGGVRETEKKRPPPPRAGKNNHYLSVWMHRISSLSFFTTFGCISHIDCGISSFYLTQMFLETIPTTWFWHSLYSLSVFILHPITVCWAVLGPSFHNLYLGPCLTW</sequence>
<keyword evidence="1" id="KW-1133">Transmembrane helix</keyword>
<protein>
    <submittedName>
        <fullName evidence="2">Uncharacterized protein</fullName>
    </submittedName>
</protein>
<dbReference type="Proteomes" id="UP001434883">
    <property type="component" value="Unassembled WGS sequence"/>
</dbReference>
<evidence type="ECO:0000313" key="3">
    <source>
        <dbReference type="Proteomes" id="UP001434883"/>
    </source>
</evidence>